<keyword evidence="2" id="KW-1185">Reference proteome</keyword>
<protein>
    <submittedName>
        <fullName evidence="1">Uncharacterized protein</fullName>
    </submittedName>
</protein>
<comment type="caution">
    <text evidence="1">The sequence shown here is derived from an EMBL/GenBank/DDBJ whole genome shotgun (WGS) entry which is preliminary data.</text>
</comment>
<evidence type="ECO:0000313" key="2">
    <source>
        <dbReference type="Proteomes" id="UP001162164"/>
    </source>
</evidence>
<dbReference type="Proteomes" id="UP001162164">
    <property type="component" value="Unassembled WGS sequence"/>
</dbReference>
<sequence>MVSSWNNPATPRTLFTEKGVLCGGTHVPYEGSPAGSSNLSGLVLFSDELHCSRYRCVELGLLG</sequence>
<accession>A0ABQ9IW35</accession>
<proteinExistence type="predicted"/>
<organism evidence="1 2">
    <name type="scientific">Molorchus minor</name>
    <dbReference type="NCBI Taxonomy" id="1323400"/>
    <lineage>
        <taxon>Eukaryota</taxon>
        <taxon>Metazoa</taxon>
        <taxon>Ecdysozoa</taxon>
        <taxon>Arthropoda</taxon>
        <taxon>Hexapoda</taxon>
        <taxon>Insecta</taxon>
        <taxon>Pterygota</taxon>
        <taxon>Neoptera</taxon>
        <taxon>Endopterygota</taxon>
        <taxon>Coleoptera</taxon>
        <taxon>Polyphaga</taxon>
        <taxon>Cucujiformia</taxon>
        <taxon>Chrysomeloidea</taxon>
        <taxon>Cerambycidae</taxon>
        <taxon>Lamiinae</taxon>
        <taxon>Monochamini</taxon>
        <taxon>Molorchus</taxon>
    </lineage>
</organism>
<gene>
    <name evidence="1" type="ORF">NQ317_010357</name>
</gene>
<dbReference type="EMBL" id="JAPWTJ010002182">
    <property type="protein sequence ID" value="KAJ8967457.1"/>
    <property type="molecule type" value="Genomic_DNA"/>
</dbReference>
<reference evidence="1" key="1">
    <citation type="journal article" date="2023" name="Insect Mol. Biol.">
        <title>Genome sequencing provides insights into the evolution of gene families encoding plant cell wall-degrading enzymes in longhorned beetles.</title>
        <authorList>
            <person name="Shin N.R."/>
            <person name="Okamura Y."/>
            <person name="Kirsch R."/>
            <person name="Pauchet Y."/>
        </authorList>
    </citation>
    <scope>NUCLEOTIDE SEQUENCE</scope>
    <source>
        <strain evidence="1">MMC_N1</strain>
    </source>
</reference>
<evidence type="ECO:0000313" key="1">
    <source>
        <dbReference type="EMBL" id="KAJ8967457.1"/>
    </source>
</evidence>
<name>A0ABQ9IW35_9CUCU</name>